<dbReference type="AlphaFoldDB" id="A0A4R1BJP3"/>
<evidence type="ECO:0000313" key="1">
    <source>
        <dbReference type="EMBL" id="TCJ17428.1"/>
    </source>
</evidence>
<evidence type="ECO:0000313" key="2">
    <source>
        <dbReference type="Proteomes" id="UP000295334"/>
    </source>
</evidence>
<dbReference type="Gene3D" id="3.90.550.10">
    <property type="entry name" value="Spore Coat Polysaccharide Biosynthesis Protein SpsA, Chain A"/>
    <property type="match status" value="1"/>
</dbReference>
<dbReference type="Proteomes" id="UP000295334">
    <property type="component" value="Unassembled WGS sequence"/>
</dbReference>
<gene>
    <name evidence="1" type="ORF">EPD60_04350</name>
</gene>
<keyword evidence="1" id="KW-0808">Transferase</keyword>
<sequence>MKPTLVIMAAGMASRYGSMKQIQQFGPSGETIMDYSIFDAIRAGFGKVVFIIRRDFAEDFKNIFEPKLKGRIETEYVFQDMDAYLPEGFQPPADRKKPWGTSHAILCAKSAVTGPFAVINADDFYGADGFVKAAQFLQTECDERTYALVGYQLSNTLSENGSVSRGVCQVDDKGNLVAINERLKIYRKDGPMVSEEPDGSFLTLEENTRASMNFWCFHPSIFPFLQEEFKTFLEQQGQDPKAEFLIPYSCDRFIKSGRGVIKVLETSAQWFGVTYKEDAPVVTESVRKQVESGAYPNNLWNNQ</sequence>
<proteinExistence type="predicted"/>
<dbReference type="SUPFAM" id="SSF53448">
    <property type="entry name" value="Nucleotide-diphospho-sugar transferases"/>
    <property type="match status" value="1"/>
</dbReference>
<dbReference type="GO" id="GO:0016740">
    <property type="term" value="F:transferase activity"/>
    <property type="evidence" value="ECO:0007669"/>
    <property type="project" value="UniProtKB-KW"/>
</dbReference>
<protein>
    <submittedName>
        <fullName evidence="1">Nucleotidyltransferase</fullName>
    </submittedName>
</protein>
<reference evidence="1 2" key="1">
    <citation type="submission" date="2019-03" db="EMBL/GenBank/DDBJ databases">
        <authorList>
            <person name="Kim M.K.M."/>
        </authorList>
    </citation>
    <scope>NUCLEOTIDE SEQUENCE [LARGE SCALE GENOMIC DNA]</scope>
    <source>
        <strain evidence="1 2">17J68-12</strain>
    </source>
</reference>
<accession>A0A4R1BJP3</accession>
<comment type="caution">
    <text evidence="1">The sequence shown here is derived from an EMBL/GenBank/DDBJ whole genome shotgun (WGS) entry which is preliminary data.</text>
</comment>
<dbReference type="RefSeq" id="WP_131447222.1">
    <property type="nucleotide sequence ID" value="NZ_SJZI01000008.1"/>
</dbReference>
<name>A0A4R1BJP3_9BACT</name>
<dbReference type="EMBL" id="SJZI01000008">
    <property type="protein sequence ID" value="TCJ17428.1"/>
    <property type="molecule type" value="Genomic_DNA"/>
</dbReference>
<dbReference type="InterPro" id="IPR029044">
    <property type="entry name" value="Nucleotide-diphossugar_trans"/>
</dbReference>
<dbReference type="OrthoDB" id="9779926at2"/>
<keyword evidence="2" id="KW-1185">Reference proteome</keyword>
<organism evidence="1 2">
    <name type="scientific">Flaviaesturariibacter flavus</name>
    <dbReference type="NCBI Taxonomy" id="2502780"/>
    <lineage>
        <taxon>Bacteria</taxon>
        <taxon>Pseudomonadati</taxon>
        <taxon>Bacteroidota</taxon>
        <taxon>Chitinophagia</taxon>
        <taxon>Chitinophagales</taxon>
        <taxon>Chitinophagaceae</taxon>
        <taxon>Flaviaestuariibacter</taxon>
    </lineage>
</organism>